<comment type="caution">
    <text evidence="2">The sequence shown here is derived from an EMBL/GenBank/DDBJ whole genome shotgun (WGS) entry which is preliminary data.</text>
</comment>
<accession>X6M7M9</accession>
<reference evidence="2 3" key="1">
    <citation type="journal article" date="2013" name="Curr. Biol.">
        <title>The Genome of the Foraminiferan Reticulomyxa filosa.</title>
        <authorList>
            <person name="Glockner G."/>
            <person name="Hulsmann N."/>
            <person name="Schleicher M."/>
            <person name="Noegel A.A."/>
            <person name="Eichinger L."/>
            <person name="Gallinger C."/>
            <person name="Pawlowski J."/>
            <person name="Sierra R."/>
            <person name="Euteneuer U."/>
            <person name="Pillet L."/>
            <person name="Moustafa A."/>
            <person name="Platzer M."/>
            <person name="Groth M."/>
            <person name="Szafranski K."/>
            <person name="Schliwa M."/>
        </authorList>
    </citation>
    <scope>NUCLEOTIDE SEQUENCE [LARGE SCALE GENOMIC DNA]</scope>
</reference>
<organism evidence="2 3">
    <name type="scientific">Reticulomyxa filosa</name>
    <dbReference type="NCBI Taxonomy" id="46433"/>
    <lineage>
        <taxon>Eukaryota</taxon>
        <taxon>Sar</taxon>
        <taxon>Rhizaria</taxon>
        <taxon>Retaria</taxon>
        <taxon>Foraminifera</taxon>
        <taxon>Monothalamids</taxon>
        <taxon>Reticulomyxidae</taxon>
        <taxon>Reticulomyxa</taxon>
    </lineage>
</organism>
<evidence type="ECO:0000256" key="1">
    <source>
        <dbReference type="SAM" id="MobiDB-lite"/>
    </source>
</evidence>
<sequence>MLPANITEQEAGYNCKPFEEASYLKFSHPSRFIHETATSINGTPYFRKRKRSEEQSPVLQTDQPSHDSVEALERNFSKLHTGFCQLASQLFASHSPVQVTTPCLPQTESSSHQAHSNSLSPPYSKFIYFVYENTSKLYQKCIKLTIKLFFGFNKLYFQSIFHLTVYWLPRLCHNKIQSIVVHKQNIGGKPHVHDTNSKDSQQLSQISSLIDQRLQNLRERLQKLEAEEQIETTFVETYSEPTRFNCCKENVEPNLSPARQQTSNFKASSLNLAPNNNVIEPVHLLKSANSTADNRAVTSHQINNDFLSRKPTSIVEGISISNEKKQVSTLDNNQRKDTQLLSFPKQNISPTINQTVTTMLLFNVKENRRFMSKSIISNQLWNEIAEEKLQSDISNVLTESRQQISSWFELHTDKQYDHLHKINDVRAAETETAVLVLFYSFFLHECDIISFTILIFGNKA</sequence>
<evidence type="ECO:0000313" key="2">
    <source>
        <dbReference type="EMBL" id="ETO09909.1"/>
    </source>
</evidence>
<gene>
    <name evidence="2" type="ORF">RFI_27464</name>
</gene>
<keyword evidence="3" id="KW-1185">Reference proteome</keyword>
<name>X6M7M9_RETFI</name>
<dbReference type="AlphaFoldDB" id="X6M7M9"/>
<feature type="region of interest" description="Disordered" evidence="1">
    <location>
        <begin position="43"/>
        <end position="66"/>
    </location>
</feature>
<evidence type="ECO:0000313" key="3">
    <source>
        <dbReference type="Proteomes" id="UP000023152"/>
    </source>
</evidence>
<protein>
    <submittedName>
        <fullName evidence="2">Uncharacterized protein</fullName>
    </submittedName>
</protein>
<proteinExistence type="predicted"/>
<dbReference type="EMBL" id="ASPP01023824">
    <property type="protein sequence ID" value="ETO09909.1"/>
    <property type="molecule type" value="Genomic_DNA"/>
</dbReference>
<dbReference type="Proteomes" id="UP000023152">
    <property type="component" value="Unassembled WGS sequence"/>
</dbReference>